<feature type="chain" id="PRO_5022887972" description="DUF306 domain-containing protein" evidence="1">
    <location>
        <begin position="30"/>
        <end position="311"/>
    </location>
</feature>
<dbReference type="InterPro" id="IPR038084">
    <property type="entry name" value="PduO/GlcC-like_sf"/>
</dbReference>
<dbReference type="Gene3D" id="2.40.128.270">
    <property type="match status" value="1"/>
</dbReference>
<organism evidence="3 4">
    <name type="scientific">Allorhodopirellula solitaria</name>
    <dbReference type="NCBI Taxonomy" id="2527987"/>
    <lineage>
        <taxon>Bacteria</taxon>
        <taxon>Pseudomonadati</taxon>
        <taxon>Planctomycetota</taxon>
        <taxon>Planctomycetia</taxon>
        <taxon>Pirellulales</taxon>
        <taxon>Pirellulaceae</taxon>
        <taxon>Allorhodopirellula</taxon>
    </lineage>
</organism>
<dbReference type="InterPro" id="IPR005624">
    <property type="entry name" value="PduO/GlcC-like"/>
</dbReference>
<dbReference type="InterPro" id="IPR038670">
    <property type="entry name" value="HslJ-like_sf"/>
</dbReference>
<proteinExistence type="predicted"/>
<dbReference type="PANTHER" id="PTHR34309">
    <property type="entry name" value="SLR1406 PROTEIN"/>
    <property type="match status" value="1"/>
</dbReference>
<dbReference type="RefSeq" id="WP_186775002.1">
    <property type="nucleotide sequence ID" value="NZ_SJPK01000009.1"/>
</dbReference>
<keyword evidence="4" id="KW-1185">Reference proteome</keyword>
<feature type="domain" description="DUF306" evidence="2">
    <location>
        <begin position="203"/>
        <end position="306"/>
    </location>
</feature>
<gene>
    <name evidence="3" type="ORF">CA85_35480</name>
</gene>
<sequence precursor="true">MFRITNAVPTTRLSMLIAVLMTSSLSVSAQTTRPGATQPTVRRNAPKLTVAGAEQAIAAARQQAEKMGVHSNIAVVDEGGHLLAFIRMDNARPSSVYTAITKAASAATRRRPTGPLEGEGPGGVQLSLALENAAAASGGKFTTLQGGVPILCDDQVIGAIGVGGATGEQDAEVAAAGVNALTKTFGSGKVASESPTPADESRLIGKWLIEDIAGKGVVDLAQTTLEVQDDGSISGNTSVNRYFGKANMEGEQIQFGKMGATRRAGPPALMDQENKFMKAMNQVTRYQVDDRGLLHLFNEAGEELLRAAPME</sequence>
<dbReference type="PANTHER" id="PTHR34309:SF1">
    <property type="entry name" value="PROTEIN GLCG"/>
    <property type="match status" value="1"/>
</dbReference>
<dbReference type="InterPro" id="IPR005184">
    <property type="entry name" value="DUF306_Meta_HslJ"/>
</dbReference>
<comment type="caution">
    <text evidence="3">The sequence shown here is derived from an EMBL/GenBank/DDBJ whole genome shotgun (WGS) entry which is preliminary data.</text>
</comment>
<dbReference type="Pfam" id="PF03928">
    <property type="entry name" value="HbpS-like"/>
    <property type="match status" value="1"/>
</dbReference>
<dbReference type="Gene3D" id="3.30.450.150">
    <property type="entry name" value="Haem-degrading domain"/>
    <property type="match status" value="1"/>
</dbReference>
<feature type="signal peptide" evidence="1">
    <location>
        <begin position="1"/>
        <end position="29"/>
    </location>
</feature>
<evidence type="ECO:0000256" key="1">
    <source>
        <dbReference type="SAM" id="SignalP"/>
    </source>
</evidence>
<evidence type="ECO:0000259" key="2">
    <source>
        <dbReference type="Pfam" id="PF03724"/>
    </source>
</evidence>
<name>A0A5C5XQY0_9BACT</name>
<evidence type="ECO:0000313" key="3">
    <source>
        <dbReference type="EMBL" id="TWT64763.1"/>
    </source>
</evidence>
<reference evidence="3 4" key="1">
    <citation type="submission" date="2019-02" db="EMBL/GenBank/DDBJ databases">
        <title>Deep-cultivation of Planctomycetes and their phenomic and genomic characterization uncovers novel biology.</title>
        <authorList>
            <person name="Wiegand S."/>
            <person name="Jogler M."/>
            <person name="Boedeker C."/>
            <person name="Pinto D."/>
            <person name="Vollmers J."/>
            <person name="Rivas-Marin E."/>
            <person name="Kohn T."/>
            <person name="Peeters S.H."/>
            <person name="Heuer A."/>
            <person name="Rast P."/>
            <person name="Oberbeckmann S."/>
            <person name="Bunk B."/>
            <person name="Jeske O."/>
            <person name="Meyerdierks A."/>
            <person name="Storesund J.E."/>
            <person name="Kallscheuer N."/>
            <person name="Luecker S."/>
            <person name="Lage O.M."/>
            <person name="Pohl T."/>
            <person name="Merkel B.J."/>
            <person name="Hornburger P."/>
            <person name="Mueller R.-W."/>
            <person name="Bruemmer F."/>
            <person name="Labrenz M."/>
            <person name="Spormann A.M."/>
            <person name="Op Den Camp H."/>
            <person name="Overmann J."/>
            <person name="Amann R."/>
            <person name="Jetten M.S.M."/>
            <person name="Mascher T."/>
            <person name="Medema M.H."/>
            <person name="Devos D.P."/>
            <person name="Kaster A.-K."/>
            <person name="Ovreas L."/>
            <person name="Rohde M."/>
            <person name="Galperin M.Y."/>
            <person name="Jogler C."/>
        </authorList>
    </citation>
    <scope>NUCLEOTIDE SEQUENCE [LARGE SCALE GENOMIC DNA]</scope>
    <source>
        <strain evidence="3 4">CA85</strain>
    </source>
</reference>
<dbReference type="Pfam" id="PF03724">
    <property type="entry name" value="META"/>
    <property type="match status" value="1"/>
</dbReference>
<dbReference type="Proteomes" id="UP000318053">
    <property type="component" value="Unassembled WGS sequence"/>
</dbReference>
<keyword evidence="1" id="KW-0732">Signal</keyword>
<protein>
    <recommendedName>
        <fullName evidence="2">DUF306 domain-containing protein</fullName>
    </recommendedName>
</protein>
<evidence type="ECO:0000313" key="4">
    <source>
        <dbReference type="Proteomes" id="UP000318053"/>
    </source>
</evidence>
<dbReference type="InterPro" id="IPR052517">
    <property type="entry name" value="GlcG_carb_metab_protein"/>
</dbReference>
<dbReference type="SUPFAM" id="SSF143744">
    <property type="entry name" value="GlcG-like"/>
    <property type="match status" value="1"/>
</dbReference>
<accession>A0A5C5XQY0</accession>
<dbReference type="AlphaFoldDB" id="A0A5C5XQY0"/>
<dbReference type="EMBL" id="SJPK01000009">
    <property type="protein sequence ID" value="TWT64763.1"/>
    <property type="molecule type" value="Genomic_DNA"/>
</dbReference>